<dbReference type="Gene3D" id="3.40.30.10">
    <property type="entry name" value="Glutaredoxin"/>
    <property type="match status" value="1"/>
</dbReference>
<gene>
    <name evidence="3" type="ORF">N1F79_06610</name>
</gene>
<evidence type="ECO:0000259" key="2">
    <source>
        <dbReference type="Pfam" id="PF03190"/>
    </source>
</evidence>
<name>A0ABU7XQL5_9FLAO</name>
<keyword evidence="4" id="KW-1185">Reference proteome</keyword>
<accession>A0ABU7XQL5</accession>
<feature type="chain" id="PRO_5047338608" evidence="1">
    <location>
        <begin position="28"/>
        <end position="281"/>
    </location>
</feature>
<keyword evidence="1" id="KW-0732">Signal</keyword>
<organism evidence="3 4">
    <name type="scientific">Flavivirga spongiicola</name>
    <dbReference type="NCBI Taxonomy" id="421621"/>
    <lineage>
        <taxon>Bacteria</taxon>
        <taxon>Pseudomonadati</taxon>
        <taxon>Bacteroidota</taxon>
        <taxon>Flavobacteriia</taxon>
        <taxon>Flavobacteriales</taxon>
        <taxon>Flavobacteriaceae</taxon>
        <taxon>Flavivirga</taxon>
    </lineage>
</organism>
<dbReference type="Pfam" id="PF03190">
    <property type="entry name" value="Thioredox_DsbH"/>
    <property type="match status" value="1"/>
</dbReference>
<proteinExistence type="predicted"/>
<dbReference type="Proteomes" id="UP001337305">
    <property type="component" value="Unassembled WGS sequence"/>
</dbReference>
<reference evidence="3 4" key="1">
    <citation type="submission" date="2022-09" db="EMBL/GenBank/DDBJ databases">
        <title>Genome sequencing of Flavivirga sp. MEBiC05379.</title>
        <authorList>
            <person name="Oh H.-M."/>
            <person name="Kwon K.K."/>
            <person name="Park M.J."/>
            <person name="Yang S.-H."/>
        </authorList>
    </citation>
    <scope>NUCLEOTIDE SEQUENCE [LARGE SCALE GENOMIC DNA]</scope>
    <source>
        <strain evidence="3 4">MEBiC05379</strain>
    </source>
</reference>
<protein>
    <submittedName>
        <fullName evidence="3">DUF255 domain-containing protein</fullName>
    </submittedName>
</protein>
<dbReference type="SUPFAM" id="SSF52833">
    <property type="entry name" value="Thioredoxin-like"/>
    <property type="match status" value="1"/>
</dbReference>
<sequence length="281" mass="32381">MKKNLKFYIATILICLTPLLGISQVTFQDTSWSDLLNTAKVEQKLIFVDLYFTGCFPCKLMDENVFTNEKVSNILNRDFVSFKSDILKEDIGKKISLKYGVTGFPTFVFLTADGIVLDITSGLYEVDDFTSLLNTVKENADKKIHKKYSNSLEGNYPKFYNDAYLKNKRDVSFEVLDSYLKNQQDLSAEIPFAIMTGLRVGGKYADYILNNAEQLAKDYSRMQMRNNLFTILKRKAMSLGKKNDQAAYNEVLEKAKPIFTKKEWTKFSESFQKDFDNNRIQ</sequence>
<dbReference type="EMBL" id="JAODOP010000004">
    <property type="protein sequence ID" value="MEF3832794.1"/>
    <property type="molecule type" value="Genomic_DNA"/>
</dbReference>
<feature type="signal peptide" evidence="1">
    <location>
        <begin position="1"/>
        <end position="27"/>
    </location>
</feature>
<dbReference type="InterPro" id="IPR004879">
    <property type="entry name" value="Ssp411-like_TRX"/>
</dbReference>
<evidence type="ECO:0000313" key="4">
    <source>
        <dbReference type="Proteomes" id="UP001337305"/>
    </source>
</evidence>
<evidence type="ECO:0000313" key="3">
    <source>
        <dbReference type="EMBL" id="MEF3832794.1"/>
    </source>
</evidence>
<evidence type="ECO:0000256" key="1">
    <source>
        <dbReference type="SAM" id="SignalP"/>
    </source>
</evidence>
<feature type="domain" description="Spermatogenesis-associated protein 20-like TRX" evidence="2">
    <location>
        <begin position="34"/>
        <end position="117"/>
    </location>
</feature>
<comment type="caution">
    <text evidence="3">The sequence shown here is derived from an EMBL/GenBank/DDBJ whole genome shotgun (WGS) entry which is preliminary data.</text>
</comment>
<dbReference type="InterPro" id="IPR036249">
    <property type="entry name" value="Thioredoxin-like_sf"/>
</dbReference>
<dbReference type="RefSeq" id="WP_303305162.1">
    <property type="nucleotide sequence ID" value="NZ_JAODOP010000004.1"/>
</dbReference>